<dbReference type="PANTHER" id="PTHR24305:SF166">
    <property type="entry name" value="CYTOCHROME P450 12A4, MITOCHONDRIAL-RELATED"/>
    <property type="match status" value="1"/>
</dbReference>
<keyword evidence="2" id="KW-0479">Metal-binding</keyword>
<dbReference type="SUPFAM" id="SSF48264">
    <property type="entry name" value="Cytochrome P450"/>
    <property type="match status" value="1"/>
</dbReference>
<keyword evidence="2" id="KW-0349">Heme</keyword>
<evidence type="ECO:0008006" key="6">
    <source>
        <dbReference type="Google" id="ProtNLM"/>
    </source>
</evidence>
<comment type="caution">
    <text evidence="4">The sequence shown here is derived from an EMBL/GenBank/DDBJ whole genome shotgun (WGS) entry which is preliminary data.</text>
</comment>
<evidence type="ECO:0000313" key="4">
    <source>
        <dbReference type="EMBL" id="TPX37683.1"/>
    </source>
</evidence>
<organism evidence="4 5">
    <name type="scientific">Synchytrium microbalum</name>
    <dbReference type="NCBI Taxonomy" id="1806994"/>
    <lineage>
        <taxon>Eukaryota</taxon>
        <taxon>Fungi</taxon>
        <taxon>Fungi incertae sedis</taxon>
        <taxon>Chytridiomycota</taxon>
        <taxon>Chytridiomycota incertae sedis</taxon>
        <taxon>Chytridiomycetes</taxon>
        <taxon>Synchytriales</taxon>
        <taxon>Synchytriaceae</taxon>
        <taxon>Synchytrium</taxon>
    </lineage>
</organism>
<keyword evidence="3" id="KW-1133">Transmembrane helix</keyword>
<dbReference type="Gene3D" id="1.10.630.10">
    <property type="entry name" value="Cytochrome P450"/>
    <property type="match status" value="1"/>
</dbReference>
<comment type="similarity">
    <text evidence="1">Belongs to the cytochrome P450 family.</text>
</comment>
<dbReference type="GeneID" id="42001776"/>
<dbReference type="Proteomes" id="UP000319731">
    <property type="component" value="Unassembled WGS sequence"/>
</dbReference>
<keyword evidence="5" id="KW-1185">Reference proteome</keyword>
<keyword evidence="2" id="KW-0408">Iron</keyword>
<dbReference type="InterPro" id="IPR001128">
    <property type="entry name" value="Cyt_P450"/>
</dbReference>
<name>A0A507CJ04_9FUNG</name>
<evidence type="ECO:0000256" key="1">
    <source>
        <dbReference type="ARBA" id="ARBA00010617"/>
    </source>
</evidence>
<protein>
    <recommendedName>
        <fullName evidence="6">Cytochrome P450</fullName>
    </recommendedName>
</protein>
<dbReference type="GO" id="GO:0016705">
    <property type="term" value="F:oxidoreductase activity, acting on paired donors, with incorporation or reduction of molecular oxygen"/>
    <property type="evidence" value="ECO:0007669"/>
    <property type="project" value="InterPro"/>
</dbReference>
<feature type="transmembrane region" description="Helical" evidence="3">
    <location>
        <begin position="7"/>
        <end position="27"/>
    </location>
</feature>
<proteinExistence type="inferred from homology"/>
<dbReference type="RefSeq" id="XP_031027594.1">
    <property type="nucleotide sequence ID" value="XM_031166479.1"/>
</dbReference>
<dbReference type="PANTHER" id="PTHR24305">
    <property type="entry name" value="CYTOCHROME P450"/>
    <property type="match status" value="1"/>
</dbReference>
<dbReference type="OrthoDB" id="1470350at2759"/>
<reference evidence="4 5" key="1">
    <citation type="journal article" date="2019" name="Sci. Rep.">
        <title>Comparative genomics of chytrid fungi reveal insights into the obligate biotrophic and pathogenic lifestyle of Synchytrium endobioticum.</title>
        <authorList>
            <person name="van de Vossenberg B.T.L.H."/>
            <person name="Warris S."/>
            <person name="Nguyen H.D.T."/>
            <person name="van Gent-Pelzer M.P.E."/>
            <person name="Joly D.L."/>
            <person name="van de Geest H.C."/>
            <person name="Bonants P.J.M."/>
            <person name="Smith D.S."/>
            <person name="Levesque C.A."/>
            <person name="van der Lee T.A.J."/>
        </authorList>
    </citation>
    <scope>NUCLEOTIDE SEQUENCE [LARGE SCALE GENOMIC DNA]</scope>
    <source>
        <strain evidence="4 5">JEL517</strain>
    </source>
</reference>
<evidence type="ECO:0000313" key="5">
    <source>
        <dbReference type="Proteomes" id="UP000319731"/>
    </source>
</evidence>
<dbReference type="CDD" id="cd00302">
    <property type="entry name" value="cytochrome_P450"/>
    <property type="match status" value="1"/>
</dbReference>
<feature type="transmembrane region" description="Helical" evidence="3">
    <location>
        <begin position="47"/>
        <end position="65"/>
    </location>
</feature>
<dbReference type="EMBL" id="QEAO01000002">
    <property type="protein sequence ID" value="TPX37683.1"/>
    <property type="molecule type" value="Genomic_DNA"/>
</dbReference>
<dbReference type="Pfam" id="PF00067">
    <property type="entry name" value="p450"/>
    <property type="match status" value="1"/>
</dbReference>
<accession>A0A507CJ04</accession>
<dbReference type="PRINTS" id="PR00385">
    <property type="entry name" value="P450"/>
</dbReference>
<feature type="binding site" description="axial binding residue" evidence="2">
    <location>
        <position position="446"/>
    </location>
    <ligand>
        <name>heme</name>
        <dbReference type="ChEBI" id="CHEBI:30413"/>
    </ligand>
    <ligandPart>
        <name>Fe</name>
        <dbReference type="ChEBI" id="CHEBI:18248"/>
    </ligandPart>
</feature>
<dbReference type="GO" id="GO:0020037">
    <property type="term" value="F:heme binding"/>
    <property type="evidence" value="ECO:0007669"/>
    <property type="project" value="InterPro"/>
</dbReference>
<dbReference type="InterPro" id="IPR050121">
    <property type="entry name" value="Cytochrome_P450_monoxygenase"/>
</dbReference>
<keyword evidence="3" id="KW-0472">Membrane</keyword>
<dbReference type="GO" id="GO:0005506">
    <property type="term" value="F:iron ion binding"/>
    <property type="evidence" value="ECO:0007669"/>
    <property type="project" value="InterPro"/>
</dbReference>
<dbReference type="InterPro" id="IPR036396">
    <property type="entry name" value="Cyt_P450_sf"/>
</dbReference>
<keyword evidence="3" id="KW-0812">Transmembrane</keyword>
<dbReference type="PRINTS" id="PR00463">
    <property type="entry name" value="EP450I"/>
</dbReference>
<evidence type="ECO:0000256" key="3">
    <source>
        <dbReference type="SAM" id="Phobius"/>
    </source>
</evidence>
<sequence length="505" mass="56414">MELPKNAKILVSSGIAAAVVVKFLWFVQKTYVTSPLAKIPGPWWMPLLSRTFSAIACTIMGWTLFPMKLLHDHRKYGPIIRVGSTWITVCRGDVAKYLLLSNAIDKPDFIYRTLRYNEYGDNLLTTLDHGEHKRIRKAIAPAFGIQHLRSVEAYFAQNFTVLASVLDKSIDGSPNGEITEDVWQKLKLFMADCLGDSAFGGSFEAQTTTSGAARVPDLAYAIFARKVLMAILSFLKYFPNPILNDAHAKTSELASIIEPLIDDRIAGKSRRDDLLQVLVDGASASEIEEESGDKLTRNEVVANSLLFLTAGISTSSRSMAFLLISLVRNPVAYKKLQEEIDNAPVEPSTGNISPEVCKQLPYLNACVNETLRMFGFTWVVRVLNRDVHVAELLLPKATGVIIPLFVLMRDPATWENPDSFIPDRFLDGSRNDNAGFLPFSTGEYNCIGRNFALSVVKICMANLLRKFDFEGVDPNHSMELVVDGFTTLRKLPYLMKVRKHRQVEE</sequence>
<evidence type="ECO:0000256" key="2">
    <source>
        <dbReference type="PIRSR" id="PIRSR602401-1"/>
    </source>
</evidence>
<comment type="cofactor">
    <cofactor evidence="2">
        <name>heme</name>
        <dbReference type="ChEBI" id="CHEBI:30413"/>
    </cofactor>
</comment>
<gene>
    <name evidence="4" type="ORF">SmJEL517_g00550</name>
</gene>
<dbReference type="GO" id="GO:0004497">
    <property type="term" value="F:monooxygenase activity"/>
    <property type="evidence" value="ECO:0007669"/>
    <property type="project" value="InterPro"/>
</dbReference>
<dbReference type="InterPro" id="IPR002401">
    <property type="entry name" value="Cyt_P450_E_grp-I"/>
</dbReference>
<dbReference type="STRING" id="1806994.A0A507CJ04"/>
<dbReference type="AlphaFoldDB" id="A0A507CJ04"/>